<feature type="repeat" description="ANK" evidence="1">
    <location>
        <begin position="63"/>
        <end position="95"/>
    </location>
</feature>
<comment type="caution">
    <text evidence="3">The sequence shown here is derived from an EMBL/GenBank/DDBJ whole genome shotgun (WGS) entry which is preliminary data.</text>
</comment>
<dbReference type="Gene3D" id="1.25.40.20">
    <property type="entry name" value="Ankyrin repeat-containing domain"/>
    <property type="match status" value="1"/>
</dbReference>
<dbReference type="OrthoDB" id="436395at2759"/>
<dbReference type="InterPro" id="IPR002110">
    <property type="entry name" value="Ankyrin_rpt"/>
</dbReference>
<accession>A0A812TRZ9</accession>
<keyword evidence="4" id="KW-1185">Reference proteome</keyword>
<dbReference type="EMBL" id="CAJNJA010025145">
    <property type="protein sequence ID" value="CAE7537924.1"/>
    <property type="molecule type" value="Genomic_DNA"/>
</dbReference>
<proteinExistence type="predicted"/>
<feature type="region of interest" description="Disordered" evidence="2">
    <location>
        <begin position="1"/>
        <end position="26"/>
    </location>
</feature>
<feature type="non-terminal residue" evidence="3">
    <location>
        <position position="1"/>
    </location>
</feature>
<feature type="compositionally biased region" description="Polar residues" evidence="2">
    <location>
        <begin position="1"/>
        <end position="18"/>
    </location>
</feature>
<keyword evidence="1" id="KW-0040">ANK repeat</keyword>
<dbReference type="SUPFAM" id="SSF48403">
    <property type="entry name" value="Ankyrin repeat"/>
    <property type="match status" value="1"/>
</dbReference>
<evidence type="ECO:0000256" key="1">
    <source>
        <dbReference type="PROSITE-ProRule" id="PRU00023"/>
    </source>
</evidence>
<evidence type="ECO:0000313" key="4">
    <source>
        <dbReference type="Proteomes" id="UP000601435"/>
    </source>
</evidence>
<protein>
    <submittedName>
        <fullName evidence="3">Ndor1 protein</fullName>
    </submittedName>
</protein>
<dbReference type="Proteomes" id="UP000601435">
    <property type="component" value="Unassembled WGS sequence"/>
</dbReference>
<dbReference type="InterPro" id="IPR036770">
    <property type="entry name" value="Ankyrin_rpt-contain_sf"/>
</dbReference>
<dbReference type="AlphaFoldDB" id="A0A812TRZ9"/>
<dbReference type="Pfam" id="PF00023">
    <property type="entry name" value="Ank"/>
    <property type="match status" value="1"/>
</dbReference>
<reference evidence="3" key="1">
    <citation type="submission" date="2021-02" db="EMBL/GenBank/DDBJ databases">
        <authorList>
            <person name="Dougan E. K."/>
            <person name="Rhodes N."/>
            <person name="Thang M."/>
            <person name="Chan C."/>
        </authorList>
    </citation>
    <scope>NUCLEOTIDE SEQUENCE</scope>
</reference>
<gene>
    <name evidence="3" type="primary">ndor1</name>
    <name evidence="3" type="ORF">SNEC2469_LOCUS15484</name>
</gene>
<organism evidence="3 4">
    <name type="scientific">Symbiodinium necroappetens</name>
    <dbReference type="NCBI Taxonomy" id="1628268"/>
    <lineage>
        <taxon>Eukaryota</taxon>
        <taxon>Sar</taxon>
        <taxon>Alveolata</taxon>
        <taxon>Dinophyceae</taxon>
        <taxon>Suessiales</taxon>
        <taxon>Symbiodiniaceae</taxon>
        <taxon>Symbiodinium</taxon>
    </lineage>
</organism>
<evidence type="ECO:0000256" key="2">
    <source>
        <dbReference type="SAM" id="MobiDB-lite"/>
    </source>
</evidence>
<dbReference type="PROSITE" id="PS50088">
    <property type="entry name" value="ANK_REPEAT"/>
    <property type="match status" value="1"/>
</dbReference>
<sequence>VTHRQTSIATCTQSLRTKPSSRRQKSKLWQQEKLKDFLHKHRFVDVCEPSTTWMHCYAMFGGETLYPIHVAAREGDPEILRLLLQARADPEQKTSCGRTAEAVARDADVFGSHKEVVDMLRGGLKVLGLREALSVMIGNMKSAHHELEKHDSVSQKTRAGPQGGAILAAIRKRGMACRGHGS</sequence>
<evidence type="ECO:0000313" key="3">
    <source>
        <dbReference type="EMBL" id="CAE7537924.1"/>
    </source>
</evidence>
<name>A0A812TRZ9_9DINO</name>
<dbReference type="PROSITE" id="PS50297">
    <property type="entry name" value="ANK_REP_REGION"/>
    <property type="match status" value="1"/>
</dbReference>